<dbReference type="PANTHER" id="PTHR24379">
    <property type="entry name" value="KRAB AND ZINC FINGER DOMAIN-CONTAINING"/>
    <property type="match status" value="1"/>
</dbReference>
<evidence type="ECO:0000256" key="4">
    <source>
        <dbReference type="ARBA" id="ARBA00022737"/>
    </source>
</evidence>
<gene>
    <name evidence="14" type="primary">ZNF252</name>
    <name evidence="14" type="ORF">FJT64_026688</name>
</gene>
<feature type="compositionally biased region" description="Low complexity" evidence="12">
    <location>
        <begin position="166"/>
        <end position="179"/>
    </location>
</feature>
<evidence type="ECO:0000256" key="11">
    <source>
        <dbReference type="PROSITE-ProRule" id="PRU00042"/>
    </source>
</evidence>
<feature type="compositionally biased region" description="Basic and acidic residues" evidence="12">
    <location>
        <begin position="487"/>
        <end position="504"/>
    </location>
</feature>
<comment type="caution">
    <text evidence="14">The sequence shown here is derived from an EMBL/GenBank/DDBJ whole genome shotgun (WGS) entry which is preliminary data.</text>
</comment>
<accession>A0A6A4WB82</accession>
<feature type="compositionally biased region" description="Acidic residues" evidence="12">
    <location>
        <begin position="462"/>
        <end position="477"/>
    </location>
</feature>
<feature type="domain" description="C2H2-type" evidence="13">
    <location>
        <begin position="659"/>
        <end position="687"/>
    </location>
</feature>
<evidence type="ECO:0000256" key="9">
    <source>
        <dbReference type="ARBA" id="ARBA00023163"/>
    </source>
</evidence>
<keyword evidence="5 11" id="KW-0863">Zinc-finger</keyword>
<dbReference type="OrthoDB" id="6348372at2759"/>
<feature type="region of interest" description="Disordered" evidence="12">
    <location>
        <begin position="341"/>
        <end position="386"/>
    </location>
</feature>
<evidence type="ECO:0000256" key="1">
    <source>
        <dbReference type="ARBA" id="ARBA00004123"/>
    </source>
</evidence>
<evidence type="ECO:0000256" key="5">
    <source>
        <dbReference type="ARBA" id="ARBA00022771"/>
    </source>
</evidence>
<dbReference type="SMART" id="SM00355">
    <property type="entry name" value="ZnF_C2H2"/>
    <property type="match status" value="13"/>
</dbReference>
<feature type="domain" description="C2H2-type" evidence="13">
    <location>
        <begin position="619"/>
        <end position="646"/>
    </location>
</feature>
<keyword evidence="4" id="KW-0677">Repeat</keyword>
<feature type="domain" description="C2H2-type" evidence="13">
    <location>
        <begin position="411"/>
        <end position="438"/>
    </location>
</feature>
<dbReference type="SUPFAM" id="SSF57667">
    <property type="entry name" value="beta-beta-alpha zinc fingers"/>
    <property type="match status" value="6"/>
</dbReference>
<feature type="domain" description="C2H2-type" evidence="13">
    <location>
        <begin position="773"/>
        <end position="800"/>
    </location>
</feature>
<dbReference type="InterPro" id="IPR013087">
    <property type="entry name" value="Znf_C2H2_type"/>
</dbReference>
<evidence type="ECO:0000313" key="15">
    <source>
        <dbReference type="Proteomes" id="UP000440578"/>
    </source>
</evidence>
<comment type="subcellular location">
    <subcellularLocation>
        <location evidence="1">Nucleus</location>
    </subcellularLocation>
</comment>
<feature type="region of interest" description="Disordered" evidence="12">
    <location>
        <begin position="435"/>
        <end position="568"/>
    </location>
</feature>
<feature type="region of interest" description="Disordered" evidence="12">
    <location>
        <begin position="1"/>
        <end position="22"/>
    </location>
</feature>
<dbReference type="PANTHER" id="PTHR24379:SF121">
    <property type="entry name" value="C2H2-TYPE DOMAIN-CONTAINING PROTEIN"/>
    <property type="match status" value="1"/>
</dbReference>
<dbReference type="GO" id="GO:0005634">
    <property type="term" value="C:nucleus"/>
    <property type="evidence" value="ECO:0007669"/>
    <property type="project" value="UniProtKB-SubCell"/>
</dbReference>
<dbReference type="Proteomes" id="UP000440578">
    <property type="component" value="Unassembled WGS sequence"/>
</dbReference>
<feature type="domain" description="C2H2-type" evidence="13">
    <location>
        <begin position="590"/>
        <end position="618"/>
    </location>
</feature>
<keyword evidence="6" id="KW-0862">Zinc</keyword>
<keyword evidence="3" id="KW-0479">Metal-binding</keyword>
<evidence type="ECO:0000259" key="13">
    <source>
        <dbReference type="PROSITE" id="PS50157"/>
    </source>
</evidence>
<feature type="compositionally biased region" description="Low complexity" evidence="12">
    <location>
        <begin position="507"/>
        <end position="524"/>
    </location>
</feature>
<keyword evidence="10" id="KW-0539">Nucleus</keyword>
<evidence type="ECO:0000256" key="6">
    <source>
        <dbReference type="ARBA" id="ARBA00022833"/>
    </source>
</evidence>
<keyword evidence="8" id="KW-0238">DNA-binding</keyword>
<dbReference type="GO" id="GO:0006357">
    <property type="term" value="P:regulation of transcription by RNA polymerase II"/>
    <property type="evidence" value="ECO:0007669"/>
    <property type="project" value="UniProtKB-ARBA"/>
</dbReference>
<dbReference type="FunFam" id="3.30.160.60:FF:001370">
    <property type="entry name" value="Zinc finger protein"/>
    <property type="match status" value="1"/>
</dbReference>
<feature type="compositionally biased region" description="Basic and acidic residues" evidence="12">
    <location>
        <begin position="126"/>
        <end position="143"/>
    </location>
</feature>
<dbReference type="Gene3D" id="3.30.160.60">
    <property type="entry name" value="Classic Zinc Finger"/>
    <property type="match status" value="8"/>
</dbReference>
<evidence type="ECO:0000256" key="12">
    <source>
        <dbReference type="SAM" id="MobiDB-lite"/>
    </source>
</evidence>
<dbReference type="FunFam" id="3.30.160.60:FF:001289">
    <property type="entry name" value="Zinc finger protein 574"/>
    <property type="match status" value="1"/>
</dbReference>
<feature type="domain" description="C2H2-type" evidence="13">
    <location>
        <begin position="717"/>
        <end position="744"/>
    </location>
</feature>
<evidence type="ECO:0000256" key="3">
    <source>
        <dbReference type="ARBA" id="ARBA00022723"/>
    </source>
</evidence>
<sequence length="878" mass="95345">MATLDATASSPSATMTNGDPAVGVEPMAVVEVQSEESPAEAECVGLGTLEAENTVVVELIKPDPDTVEASECGGVTTVAHCDKVMADRESAEMTSAGLEGGDLPSASPSPPVASPLTPPPPLPEQEDVKQEQQELLSEQERKTSQQQPLEHEETEPAPQPMDTSEASDGAPPASDAAAAGRTVHVLVSDSVAWMRPAGESAASESPAVCDVTAVVTPTGSARRKASGVAPRRVPQEIQPVQRLVTEKWPRRGRGGGVSRASRVSVISSLPAAGAEAAGRRSAPPAAAAAAPPPLPFDCDACRTRFSDRISLAVHCREHGGAPAEPCSRCGRLLAAPLDRARHERRHRAARQHGAPATRRRAAQTAASPATPTRLLPQRRGREPTRCGSCGERFRARELREHFAPHPRTGFYRCTGCYDAFAQQCQLERHICTGEAQRRTQEAAPPATRTRSAGLRRGRQPSEEPEEEEVVFVEEESGDVSAPLPAASERETADGEGRLAAEKPSDATNGENVAVETETEAVAVEEGYDHAEEEEAYEDGAEDGTEEDDPSDGGSSGGDEDSHECSECGQRFASARNLSRHARTHSNRPQLSCEVCERAYSRLDALVRHSVDAHEQARQFPCPRCRWKFPQRRILEYHLKAHDREGRPAGRGPGRRPRPFRCKACKRSFMEASQLEEHECRADRSGEPGYICDICGKTIKTKMWLSRHRLLHGDQRPAKCETCGQGFIDDKALAKHVKTHTDGRRFLCDTCGKGFALKVTLQIHSRTHTGERPFACETCGKRFSTRTQLFHHSKIHSGEKPYVCTVCQRGFRQSHHLKTHMKIHADRPERHIREARNARAMGVAVSEEPVLGAPPGTTVLAQLTEEGRPLPETLCDGEG</sequence>
<evidence type="ECO:0000256" key="2">
    <source>
        <dbReference type="ARBA" id="ARBA00006991"/>
    </source>
</evidence>
<evidence type="ECO:0000313" key="14">
    <source>
        <dbReference type="EMBL" id="KAF0300920.1"/>
    </source>
</evidence>
<organism evidence="14 15">
    <name type="scientific">Amphibalanus amphitrite</name>
    <name type="common">Striped barnacle</name>
    <name type="synonym">Balanus amphitrite</name>
    <dbReference type="NCBI Taxonomy" id="1232801"/>
    <lineage>
        <taxon>Eukaryota</taxon>
        <taxon>Metazoa</taxon>
        <taxon>Ecdysozoa</taxon>
        <taxon>Arthropoda</taxon>
        <taxon>Crustacea</taxon>
        <taxon>Multicrustacea</taxon>
        <taxon>Cirripedia</taxon>
        <taxon>Thoracica</taxon>
        <taxon>Thoracicalcarea</taxon>
        <taxon>Balanomorpha</taxon>
        <taxon>Balanoidea</taxon>
        <taxon>Balanidae</taxon>
        <taxon>Amphibalaninae</taxon>
        <taxon>Amphibalanus</taxon>
    </lineage>
</organism>
<keyword evidence="7" id="KW-0805">Transcription regulation</keyword>
<dbReference type="EMBL" id="VIIS01001221">
    <property type="protein sequence ID" value="KAF0300920.1"/>
    <property type="molecule type" value="Genomic_DNA"/>
</dbReference>
<feature type="domain" description="C2H2-type" evidence="13">
    <location>
        <begin position="689"/>
        <end position="716"/>
    </location>
</feature>
<evidence type="ECO:0000256" key="7">
    <source>
        <dbReference type="ARBA" id="ARBA00023015"/>
    </source>
</evidence>
<feature type="domain" description="C2H2-type" evidence="13">
    <location>
        <begin position="745"/>
        <end position="772"/>
    </location>
</feature>
<feature type="compositionally biased region" description="Acidic residues" evidence="12">
    <location>
        <begin position="530"/>
        <end position="550"/>
    </location>
</feature>
<proteinExistence type="inferred from homology"/>
<feature type="compositionally biased region" description="Polar residues" evidence="12">
    <location>
        <begin position="1"/>
        <end position="17"/>
    </location>
</feature>
<feature type="region of interest" description="Disordered" evidence="12">
    <location>
        <begin position="90"/>
        <end position="179"/>
    </location>
</feature>
<keyword evidence="15" id="KW-1185">Reference proteome</keyword>
<feature type="domain" description="C2H2-type" evidence="13">
    <location>
        <begin position="801"/>
        <end position="828"/>
    </location>
</feature>
<evidence type="ECO:0000256" key="8">
    <source>
        <dbReference type="ARBA" id="ARBA00023125"/>
    </source>
</evidence>
<dbReference type="PROSITE" id="PS50157">
    <property type="entry name" value="ZINC_FINGER_C2H2_2"/>
    <property type="match status" value="11"/>
</dbReference>
<reference evidence="14 15" key="1">
    <citation type="submission" date="2019-07" db="EMBL/GenBank/DDBJ databases">
        <title>Draft genome assembly of a fouling barnacle, Amphibalanus amphitrite (Darwin, 1854): The first reference genome for Thecostraca.</title>
        <authorList>
            <person name="Kim W."/>
        </authorList>
    </citation>
    <scope>NUCLEOTIDE SEQUENCE [LARGE SCALE GENOMIC DNA]</scope>
    <source>
        <strain evidence="14">SNU_AA5</strain>
        <tissue evidence="14">Soma without cirri and trophi</tissue>
    </source>
</reference>
<dbReference type="GO" id="GO:0003690">
    <property type="term" value="F:double-stranded DNA binding"/>
    <property type="evidence" value="ECO:0007669"/>
    <property type="project" value="UniProtKB-ARBA"/>
</dbReference>
<dbReference type="FunFam" id="3.30.160.60:FF:000446">
    <property type="entry name" value="Zinc finger protein"/>
    <property type="match status" value="1"/>
</dbReference>
<dbReference type="GO" id="GO:0008270">
    <property type="term" value="F:zinc ion binding"/>
    <property type="evidence" value="ECO:0007669"/>
    <property type="project" value="UniProtKB-KW"/>
</dbReference>
<dbReference type="InterPro" id="IPR036236">
    <property type="entry name" value="Znf_C2H2_sf"/>
</dbReference>
<feature type="compositionally biased region" description="Pro residues" evidence="12">
    <location>
        <begin position="107"/>
        <end position="123"/>
    </location>
</feature>
<keyword evidence="9" id="KW-0804">Transcription</keyword>
<feature type="domain" description="C2H2-type" evidence="13">
    <location>
        <begin position="296"/>
        <end position="323"/>
    </location>
</feature>
<feature type="compositionally biased region" description="Low complexity" evidence="12">
    <location>
        <begin position="351"/>
        <end position="373"/>
    </location>
</feature>
<dbReference type="PROSITE" id="PS00028">
    <property type="entry name" value="ZINC_FINGER_C2H2_1"/>
    <property type="match status" value="10"/>
</dbReference>
<name>A0A6A4WB82_AMPAM</name>
<dbReference type="Pfam" id="PF00096">
    <property type="entry name" value="zf-C2H2"/>
    <property type="match status" value="5"/>
</dbReference>
<evidence type="ECO:0000256" key="10">
    <source>
        <dbReference type="ARBA" id="ARBA00023242"/>
    </source>
</evidence>
<dbReference type="FunFam" id="3.30.160.60:FF:001927">
    <property type="entry name" value="Zinc finger protein 1184"/>
    <property type="match status" value="1"/>
</dbReference>
<protein>
    <submittedName>
        <fullName evidence="14">Zinc finger protein 252</fullName>
    </submittedName>
</protein>
<dbReference type="AlphaFoldDB" id="A0A6A4WB82"/>
<feature type="domain" description="C2H2-type" evidence="13">
    <location>
        <begin position="562"/>
        <end position="589"/>
    </location>
</feature>
<comment type="similarity">
    <text evidence="2">Belongs to the krueppel C2H2-type zinc-finger protein family.</text>
</comment>